<comment type="caution">
    <text evidence="2">The sequence shown here is derived from an EMBL/GenBank/DDBJ whole genome shotgun (WGS) entry which is preliminary data.</text>
</comment>
<evidence type="ECO:0000313" key="2">
    <source>
        <dbReference type="EMBL" id="MDD2178281.1"/>
    </source>
</evidence>
<keyword evidence="3" id="KW-1185">Reference proteome</keyword>
<feature type="region of interest" description="Disordered" evidence="1">
    <location>
        <begin position="1"/>
        <end position="35"/>
    </location>
</feature>
<evidence type="ECO:0000313" key="3">
    <source>
        <dbReference type="Proteomes" id="UP001148932"/>
    </source>
</evidence>
<sequence>MQATLTSAPLCRPAPAHPVGASASGEAPSSGAHSATAALDSSMLLQGHKTVAISHNGSVYRLQATKLGKLILTK</sequence>
<evidence type="ECO:0000256" key="1">
    <source>
        <dbReference type="SAM" id="MobiDB-lite"/>
    </source>
</evidence>
<dbReference type="EMBL" id="JAPCKI010000006">
    <property type="protein sequence ID" value="MDD2178281.1"/>
    <property type="molecule type" value="Genomic_DNA"/>
</dbReference>
<dbReference type="Proteomes" id="UP001148932">
    <property type="component" value="Unassembled WGS sequence"/>
</dbReference>
<dbReference type="Gene3D" id="2.10.70.10">
    <property type="entry name" value="Complement Module, domain 1"/>
    <property type="match status" value="1"/>
</dbReference>
<organism evidence="2 3">
    <name type="scientific">Acidovorax benzenivorans</name>
    <dbReference type="NCBI Taxonomy" id="2987520"/>
    <lineage>
        <taxon>Bacteria</taxon>
        <taxon>Pseudomonadati</taxon>
        <taxon>Pseudomonadota</taxon>
        <taxon>Betaproteobacteria</taxon>
        <taxon>Burkholderiales</taxon>
        <taxon>Comamonadaceae</taxon>
        <taxon>Acidovorax</taxon>
    </lineage>
</organism>
<dbReference type="InterPro" id="IPR019600">
    <property type="entry name" value="Hemin_uptake_protein_HemP"/>
</dbReference>
<gene>
    <name evidence="2" type="ORF">OIN59_12645</name>
</gene>
<reference evidence="2" key="1">
    <citation type="submission" date="2022-10" db="EMBL/GenBank/DDBJ databases">
        <title>Description of microaerobic benzene degrading bacteria.</title>
        <authorList>
            <person name="Bedics A."/>
            <person name="Tancsics A."/>
            <person name="Banerjee S."/>
        </authorList>
    </citation>
    <scope>NUCLEOTIDE SEQUENCE</scope>
    <source>
        <strain evidence="2">D2M1</strain>
    </source>
</reference>
<dbReference type="RefSeq" id="WP_274110776.1">
    <property type="nucleotide sequence ID" value="NZ_JAPCKI010000006.1"/>
</dbReference>
<proteinExistence type="predicted"/>
<protein>
    <submittedName>
        <fullName evidence="2">Hemin uptake protein HemP</fullName>
    </submittedName>
</protein>
<dbReference type="Pfam" id="PF10636">
    <property type="entry name" value="hemP"/>
    <property type="match status" value="1"/>
</dbReference>
<accession>A0ABT5RYJ2</accession>
<feature type="compositionally biased region" description="Low complexity" evidence="1">
    <location>
        <begin position="20"/>
        <end position="35"/>
    </location>
</feature>
<name>A0ABT5RYJ2_9BURK</name>